<evidence type="ECO:0000256" key="1">
    <source>
        <dbReference type="ARBA" id="ARBA00004123"/>
    </source>
</evidence>
<evidence type="ECO:0000256" key="3">
    <source>
        <dbReference type="ARBA" id="ARBA00023015"/>
    </source>
</evidence>
<keyword evidence="4" id="KW-0804">Transcription</keyword>
<dbReference type="PROSITE" id="PS50048">
    <property type="entry name" value="ZN2_CY6_FUNGAL_2"/>
    <property type="match status" value="1"/>
</dbReference>
<dbReference type="InterPro" id="IPR001138">
    <property type="entry name" value="Zn2Cys6_DnaBD"/>
</dbReference>
<dbReference type="GO" id="GO:0005634">
    <property type="term" value="C:nucleus"/>
    <property type="evidence" value="ECO:0007669"/>
    <property type="project" value="UniProtKB-SubCell"/>
</dbReference>
<dbReference type="Pfam" id="PF04082">
    <property type="entry name" value="Fungal_trans"/>
    <property type="match status" value="1"/>
</dbReference>
<feature type="region of interest" description="Disordered" evidence="6">
    <location>
        <begin position="704"/>
        <end position="734"/>
    </location>
</feature>
<evidence type="ECO:0000256" key="4">
    <source>
        <dbReference type="ARBA" id="ARBA00023163"/>
    </source>
</evidence>
<evidence type="ECO:0000256" key="2">
    <source>
        <dbReference type="ARBA" id="ARBA00022723"/>
    </source>
</evidence>
<dbReference type="GO" id="GO:0003677">
    <property type="term" value="F:DNA binding"/>
    <property type="evidence" value="ECO:0007669"/>
    <property type="project" value="InterPro"/>
</dbReference>
<dbReference type="RefSeq" id="XP_018132145.2">
    <property type="nucleotide sequence ID" value="XM_018272685.2"/>
</dbReference>
<reference evidence="8 9" key="1">
    <citation type="submission" date="2016-03" db="EMBL/GenBank/DDBJ databases">
        <title>Comparative genomics of Pseudogymnoascus destructans, the fungus causing white-nose syndrome of bats.</title>
        <authorList>
            <person name="Palmer J.M."/>
            <person name="Drees K.P."/>
            <person name="Foster J.T."/>
            <person name="Lindner D.L."/>
        </authorList>
    </citation>
    <scope>NUCLEOTIDE SEQUENCE [LARGE SCALE GENOMIC DNA]</scope>
    <source>
        <strain evidence="8 9">UAMH 10579</strain>
    </source>
</reference>
<dbReference type="GO" id="GO:0008270">
    <property type="term" value="F:zinc ion binding"/>
    <property type="evidence" value="ECO:0007669"/>
    <property type="project" value="InterPro"/>
</dbReference>
<feature type="domain" description="Zn(2)-C6 fungal-type" evidence="7">
    <location>
        <begin position="27"/>
        <end position="57"/>
    </location>
</feature>
<accession>A0A1B8GRF2</accession>
<protein>
    <recommendedName>
        <fullName evidence="7">Zn(2)-C6 fungal-type domain-containing protein</fullName>
    </recommendedName>
</protein>
<sequence length="895" mass="100705">MERPQDDHGRERPESNTSLGDDKGTPACQSCRKRKLKCSRDSPLCAQCARLGCTCRYDHNKQKPGIKSGAIESLNRRLEFLEKLLLDGGGIPKVGLVPSDQPGCVYHASLLLAKELEANVKNPGSGFTSGVDVSDGSSHRNCLQETEFVFGGGDQTPSSTRPSKKRKGDHNQCERDLLERNWNNAEDIRPSLLPSVRVLNLVVDVFYSTIHPWIPFIHLDRFREQFNDAARRPDLEIILHAMVFATMKYLKEADTNMEQSEIASQVQMSRNVVMLIATDRMSLHNIQALIIVAFHDIGSGNISRAWPIIGSLTRIVEYLQLTVEADETLHYSLLTPLVLLDKPLDWTESENRRRIFWNVFLLDRYCSITTGWNTSFTSDDVRRRLPCDGGLWQHREEAVVTPFFGIWNKSAATIGNSIAYMPVHYSSPDHPVDHRSPNGISDFGPVDRSKLGAFAYHIEATESLSQVTTFFLQQKVDFRNRQEAGSWLTRFKELDLRLVHWKMFLPQKWKDSNISRDKAFINMDPNLTLAHITHNTSMILLHQHIAYPPLEWAELIRLPSSCSAGTCESAAIETASISEKYLKYTDIGVVSSQFALCAFVAARVLLVHWQYYQTALHPEFFGLLASIENMSARWRGIYPEVDMAGQYVLYLQTLHRQCTDSPDFRMDANLSKLLPPMVLQSSPGSSVPSPSLAEGLAPKYRFQRQNNSVQSQAQPDSAQRTQNPQSQTQPQSSYYANQTFYTSSDMHAMSPGSAALKAQSTSLPFQDQLQFQSQLQSQPHATDNFSPSPQYPAVSAYFSTAPRASASNLSLLHNTTALNERMRHSDNSNSIIAIPNGISLVVADDNKSIDEHEIDSLTEMSKFLQGQQFLEMDRVITLEETDFTVEMDLEAWGGS</sequence>
<evidence type="ECO:0000259" key="7">
    <source>
        <dbReference type="PROSITE" id="PS50048"/>
    </source>
</evidence>
<dbReference type="GO" id="GO:0006351">
    <property type="term" value="P:DNA-templated transcription"/>
    <property type="evidence" value="ECO:0007669"/>
    <property type="project" value="InterPro"/>
</dbReference>
<dbReference type="SUPFAM" id="SSF57701">
    <property type="entry name" value="Zn2/Cys6 DNA-binding domain"/>
    <property type="match status" value="1"/>
</dbReference>
<feature type="compositionally biased region" description="Low complexity" evidence="6">
    <location>
        <begin position="719"/>
        <end position="733"/>
    </location>
</feature>
<dbReference type="AlphaFoldDB" id="A0A1B8GRF2"/>
<comment type="subcellular location">
    <subcellularLocation>
        <location evidence="1">Nucleus</location>
    </subcellularLocation>
</comment>
<feature type="compositionally biased region" description="Basic and acidic residues" evidence="6">
    <location>
        <begin position="1"/>
        <end position="24"/>
    </location>
</feature>
<dbReference type="Gene3D" id="4.10.240.10">
    <property type="entry name" value="Zn(2)-C6 fungal-type DNA-binding domain"/>
    <property type="match status" value="1"/>
</dbReference>
<dbReference type="SMART" id="SM00066">
    <property type="entry name" value="GAL4"/>
    <property type="match status" value="1"/>
</dbReference>
<dbReference type="Pfam" id="PF00172">
    <property type="entry name" value="Zn_clus"/>
    <property type="match status" value="1"/>
</dbReference>
<evidence type="ECO:0000256" key="6">
    <source>
        <dbReference type="SAM" id="MobiDB-lite"/>
    </source>
</evidence>
<proteinExistence type="predicted"/>
<dbReference type="CDD" id="cd12148">
    <property type="entry name" value="fungal_TF_MHR"/>
    <property type="match status" value="1"/>
</dbReference>
<evidence type="ECO:0000313" key="8">
    <source>
        <dbReference type="EMBL" id="OBT98412.2"/>
    </source>
</evidence>
<dbReference type="EMBL" id="KV460217">
    <property type="protein sequence ID" value="OBT98412.2"/>
    <property type="molecule type" value="Genomic_DNA"/>
</dbReference>
<dbReference type="GeneID" id="28836573"/>
<dbReference type="CDD" id="cd00067">
    <property type="entry name" value="GAL4"/>
    <property type="match status" value="1"/>
</dbReference>
<dbReference type="PANTHER" id="PTHR47338">
    <property type="entry name" value="ZN(II)2CYS6 TRANSCRIPTION FACTOR (EUROFUNG)-RELATED"/>
    <property type="match status" value="1"/>
</dbReference>
<dbReference type="PANTHER" id="PTHR47338:SF23">
    <property type="entry name" value="ZN(II)2CYS6 TRANSCRIPTION FACTOR (EUROFUNG)"/>
    <property type="match status" value="1"/>
</dbReference>
<dbReference type="InterPro" id="IPR036864">
    <property type="entry name" value="Zn2-C6_fun-type_DNA-bd_sf"/>
</dbReference>
<reference evidence="9" key="2">
    <citation type="journal article" date="2018" name="Nat. Commun.">
        <title>Extreme sensitivity to ultraviolet light in the fungal pathogen causing white-nose syndrome of bats.</title>
        <authorList>
            <person name="Palmer J.M."/>
            <person name="Drees K.P."/>
            <person name="Foster J.T."/>
            <person name="Lindner D.L."/>
        </authorList>
    </citation>
    <scope>NUCLEOTIDE SEQUENCE [LARGE SCALE GENOMIC DNA]</scope>
    <source>
        <strain evidence="9">UAMH 10579</strain>
    </source>
</reference>
<feature type="compositionally biased region" description="Polar residues" evidence="6">
    <location>
        <begin position="704"/>
        <end position="718"/>
    </location>
</feature>
<dbReference type="PROSITE" id="PS00463">
    <property type="entry name" value="ZN2_CY6_FUNGAL_1"/>
    <property type="match status" value="1"/>
</dbReference>
<dbReference type="GO" id="GO:0000981">
    <property type="term" value="F:DNA-binding transcription factor activity, RNA polymerase II-specific"/>
    <property type="evidence" value="ECO:0007669"/>
    <property type="project" value="InterPro"/>
</dbReference>
<feature type="region of interest" description="Disordered" evidence="6">
    <location>
        <begin position="150"/>
        <end position="172"/>
    </location>
</feature>
<dbReference type="SMART" id="SM00906">
    <property type="entry name" value="Fungal_trans"/>
    <property type="match status" value="1"/>
</dbReference>
<name>A0A1B8GRF2_9PEZI</name>
<keyword evidence="9" id="KW-1185">Reference proteome</keyword>
<keyword evidence="2" id="KW-0479">Metal-binding</keyword>
<organism evidence="8 9">
    <name type="scientific">Pseudogymnoascus verrucosus</name>
    <dbReference type="NCBI Taxonomy" id="342668"/>
    <lineage>
        <taxon>Eukaryota</taxon>
        <taxon>Fungi</taxon>
        <taxon>Dikarya</taxon>
        <taxon>Ascomycota</taxon>
        <taxon>Pezizomycotina</taxon>
        <taxon>Leotiomycetes</taxon>
        <taxon>Thelebolales</taxon>
        <taxon>Thelebolaceae</taxon>
        <taxon>Pseudogymnoascus</taxon>
    </lineage>
</organism>
<evidence type="ECO:0000313" key="9">
    <source>
        <dbReference type="Proteomes" id="UP000091956"/>
    </source>
</evidence>
<dbReference type="Proteomes" id="UP000091956">
    <property type="component" value="Unassembled WGS sequence"/>
</dbReference>
<dbReference type="STRING" id="342668.A0A1B8GRF2"/>
<keyword evidence="5" id="KW-0539">Nucleus</keyword>
<dbReference type="InterPro" id="IPR007219">
    <property type="entry name" value="XnlR_reg_dom"/>
</dbReference>
<keyword evidence="3" id="KW-0805">Transcription regulation</keyword>
<dbReference type="InterPro" id="IPR050815">
    <property type="entry name" value="TF_fung"/>
</dbReference>
<gene>
    <name evidence="8" type="ORF">VE01_03187</name>
</gene>
<feature type="region of interest" description="Disordered" evidence="6">
    <location>
        <begin position="1"/>
        <end position="27"/>
    </location>
</feature>
<evidence type="ECO:0000256" key="5">
    <source>
        <dbReference type="ARBA" id="ARBA00023242"/>
    </source>
</evidence>